<name>A0A2P2NVE1_RHIMU</name>
<protein>
    <submittedName>
        <fullName evidence="1">Uncharacterized protein</fullName>
    </submittedName>
</protein>
<dbReference type="EMBL" id="GGEC01065970">
    <property type="protein sequence ID" value="MBX46454.1"/>
    <property type="molecule type" value="Transcribed_RNA"/>
</dbReference>
<accession>A0A2P2NVE1</accession>
<dbReference type="AlphaFoldDB" id="A0A2P2NVE1"/>
<sequence>MILLVWLAYFSVLLFNRKRGKKKRKRKG</sequence>
<evidence type="ECO:0000313" key="1">
    <source>
        <dbReference type="EMBL" id="MBX46454.1"/>
    </source>
</evidence>
<reference evidence="1" key="1">
    <citation type="submission" date="2018-02" db="EMBL/GenBank/DDBJ databases">
        <title>Rhizophora mucronata_Transcriptome.</title>
        <authorList>
            <person name="Meera S.P."/>
            <person name="Sreeshan A."/>
            <person name="Augustine A."/>
        </authorList>
    </citation>
    <scope>NUCLEOTIDE SEQUENCE</scope>
    <source>
        <tissue evidence="1">Leaf</tissue>
    </source>
</reference>
<proteinExistence type="predicted"/>
<organism evidence="1">
    <name type="scientific">Rhizophora mucronata</name>
    <name type="common">Asiatic mangrove</name>
    <dbReference type="NCBI Taxonomy" id="61149"/>
    <lineage>
        <taxon>Eukaryota</taxon>
        <taxon>Viridiplantae</taxon>
        <taxon>Streptophyta</taxon>
        <taxon>Embryophyta</taxon>
        <taxon>Tracheophyta</taxon>
        <taxon>Spermatophyta</taxon>
        <taxon>Magnoliopsida</taxon>
        <taxon>eudicotyledons</taxon>
        <taxon>Gunneridae</taxon>
        <taxon>Pentapetalae</taxon>
        <taxon>rosids</taxon>
        <taxon>fabids</taxon>
        <taxon>Malpighiales</taxon>
        <taxon>Rhizophoraceae</taxon>
        <taxon>Rhizophora</taxon>
    </lineage>
</organism>